<proteinExistence type="predicted"/>
<feature type="non-terminal residue" evidence="2">
    <location>
        <position position="1"/>
    </location>
</feature>
<gene>
    <name evidence="2" type="ORF">S01H1_21964</name>
</gene>
<protein>
    <submittedName>
        <fullName evidence="2">Uncharacterized protein</fullName>
    </submittedName>
</protein>
<reference evidence="2" key="1">
    <citation type="journal article" date="2014" name="Front. Microbiol.">
        <title>High frequency of phylogenetically diverse reductive dehalogenase-homologous genes in deep subseafloor sedimentary metagenomes.</title>
        <authorList>
            <person name="Kawai M."/>
            <person name="Futagami T."/>
            <person name="Toyoda A."/>
            <person name="Takaki Y."/>
            <person name="Nishi S."/>
            <person name="Hori S."/>
            <person name="Arai W."/>
            <person name="Tsubouchi T."/>
            <person name="Morono Y."/>
            <person name="Uchiyama I."/>
            <person name="Ito T."/>
            <person name="Fujiyama A."/>
            <person name="Inagaki F."/>
            <person name="Takami H."/>
        </authorList>
    </citation>
    <scope>NUCLEOTIDE SEQUENCE</scope>
    <source>
        <strain evidence="2">Expedition CK06-06</strain>
    </source>
</reference>
<accession>X0TYJ8</accession>
<name>X0TYJ8_9ZZZZ</name>
<dbReference type="AlphaFoldDB" id="X0TYJ8"/>
<evidence type="ECO:0000256" key="1">
    <source>
        <dbReference type="SAM" id="MobiDB-lite"/>
    </source>
</evidence>
<comment type="caution">
    <text evidence="2">The sequence shown here is derived from an EMBL/GenBank/DDBJ whole genome shotgun (WGS) entry which is preliminary data.</text>
</comment>
<dbReference type="EMBL" id="BARS01012289">
    <property type="protein sequence ID" value="GAF98648.1"/>
    <property type="molecule type" value="Genomic_DNA"/>
</dbReference>
<sequence length="86" mass="9749">DTQSDGGLRMAQDRMTPQRLLTEIRADTRFADDEPRCSVVQYIQERFALWTGEELAGVACPELESGTRKSDAEDWTSDPPPRSPRH</sequence>
<organism evidence="2">
    <name type="scientific">marine sediment metagenome</name>
    <dbReference type="NCBI Taxonomy" id="412755"/>
    <lineage>
        <taxon>unclassified sequences</taxon>
        <taxon>metagenomes</taxon>
        <taxon>ecological metagenomes</taxon>
    </lineage>
</organism>
<feature type="region of interest" description="Disordered" evidence="1">
    <location>
        <begin position="61"/>
        <end position="86"/>
    </location>
</feature>
<evidence type="ECO:0000313" key="2">
    <source>
        <dbReference type="EMBL" id="GAF98648.1"/>
    </source>
</evidence>